<evidence type="ECO:0000313" key="3">
    <source>
        <dbReference type="Proteomes" id="UP000076079"/>
    </source>
</evidence>
<dbReference type="STRING" id="1855912.LuPra_02772"/>
<dbReference type="Gene3D" id="1.20.1440.30">
    <property type="entry name" value="Biosynthetic Protein domain"/>
    <property type="match status" value="1"/>
</dbReference>
<dbReference type="Gene3D" id="3.40.1660.10">
    <property type="entry name" value="EreA-like (biosynthetic domain)"/>
    <property type="match status" value="1"/>
</dbReference>
<sequence length="445" mass="49051" precursor="true">MARLLWLTFAVSAYLSYLPASGHPQPAHTADPVADWLRARIRTLAPGGSGDASALEPLRDVLQGAQVVGLGESTHGTREFFQFKERLVRFLVTELGFNVVAIEAGLADMEPLNEYIVEGTGTLSAALATQGYIAYNNEDFVRLMAWLRAHNRRLPVERRVQVVGLDIMTNTRGRARVLDYLRAHDPRRVQEVESVFRTLAEEQAKTPLSFSRERLNSVLPQLNALHEFLKAERTRLASTNNVAQLETLIRYTKQMVWWSGGTADDGTPVGRSRAMGFNVLEILSHRPGAKVIAWAFNSHVARRSSGATSIGTEVSKVVGDRYYGMAFEFGQGVAQVRPPDTQGQLGPLQQMQVPAAPFGSLPWLLSEVTAEDFFVDLRSGHTTDVKRWLEQPIPAHWVAWNQQPGKPTVANDTVGDYDGLFFVHRASAARPTKAAKQQAASGGGI</sequence>
<dbReference type="PANTHER" id="PTHR31299">
    <property type="entry name" value="ESTERASE, PUTATIVE (AFU_ORTHOLOGUE AFUA_1G05850)-RELATED"/>
    <property type="match status" value="1"/>
</dbReference>
<evidence type="ECO:0000313" key="2">
    <source>
        <dbReference type="EMBL" id="AMY09553.1"/>
    </source>
</evidence>
<feature type="signal peptide" evidence="1">
    <location>
        <begin position="1"/>
        <end position="22"/>
    </location>
</feature>
<dbReference type="Gene3D" id="3.30.1870.10">
    <property type="entry name" value="EreA-like, domain 2"/>
    <property type="match status" value="1"/>
</dbReference>
<dbReference type="EMBL" id="CP015136">
    <property type="protein sequence ID" value="AMY09553.1"/>
    <property type="molecule type" value="Genomic_DNA"/>
</dbReference>
<gene>
    <name evidence="2" type="ORF">LuPra_02772</name>
</gene>
<dbReference type="AlphaFoldDB" id="A0A143PMW6"/>
<name>A0A143PMW6_LUTPR</name>
<reference evidence="2 3" key="1">
    <citation type="journal article" date="2016" name="Genome Announc.">
        <title>First Complete Genome Sequence of a Subdivision 6 Acidobacterium Strain.</title>
        <authorList>
            <person name="Huang S."/>
            <person name="Vieira S."/>
            <person name="Bunk B."/>
            <person name="Riedel T."/>
            <person name="Sproer C."/>
            <person name="Overmann J."/>
        </authorList>
    </citation>
    <scope>NUCLEOTIDE SEQUENCE [LARGE SCALE GENOMIC DNA]</scope>
    <source>
        <strain evidence="3">DSM 100886 HEG_-6_39</strain>
    </source>
</reference>
<dbReference type="CDD" id="cd14728">
    <property type="entry name" value="Ere-like"/>
    <property type="match status" value="1"/>
</dbReference>
<dbReference type="SUPFAM" id="SSF159501">
    <property type="entry name" value="EreA/ChaN-like"/>
    <property type="match status" value="1"/>
</dbReference>
<keyword evidence="1" id="KW-0732">Signal</keyword>
<accession>A0A143PMW6</accession>
<feature type="chain" id="PRO_5007511687" evidence="1">
    <location>
        <begin position="23"/>
        <end position="445"/>
    </location>
</feature>
<dbReference type="GO" id="GO:0046677">
    <property type="term" value="P:response to antibiotic"/>
    <property type="evidence" value="ECO:0007669"/>
    <property type="project" value="InterPro"/>
</dbReference>
<dbReference type="InterPro" id="IPR052036">
    <property type="entry name" value="Hydrolase/PRTase-associated"/>
</dbReference>
<reference evidence="3" key="2">
    <citation type="submission" date="2016-04" db="EMBL/GenBank/DDBJ databases">
        <title>First Complete Genome Sequence of a Subdivision 6 Acidobacterium.</title>
        <authorList>
            <person name="Huang S."/>
            <person name="Vieira S."/>
            <person name="Bunk B."/>
            <person name="Riedel T."/>
            <person name="Sproeer C."/>
            <person name="Overmann J."/>
        </authorList>
    </citation>
    <scope>NUCLEOTIDE SEQUENCE [LARGE SCALE GENOMIC DNA]</scope>
    <source>
        <strain evidence="3">DSM 100886 HEG_-6_39</strain>
    </source>
</reference>
<proteinExistence type="predicted"/>
<protein>
    <submittedName>
        <fullName evidence="2">Erythromycin esterase</fullName>
    </submittedName>
</protein>
<organism evidence="2 3">
    <name type="scientific">Luteitalea pratensis</name>
    <dbReference type="NCBI Taxonomy" id="1855912"/>
    <lineage>
        <taxon>Bacteria</taxon>
        <taxon>Pseudomonadati</taxon>
        <taxon>Acidobacteriota</taxon>
        <taxon>Vicinamibacteria</taxon>
        <taxon>Vicinamibacterales</taxon>
        <taxon>Vicinamibacteraceae</taxon>
        <taxon>Luteitalea</taxon>
    </lineage>
</organism>
<dbReference type="KEGG" id="abac:LuPra_02772"/>
<evidence type="ECO:0000256" key="1">
    <source>
        <dbReference type="SAM" id="SignalP"/>
    </source>
</evidence>
<dbReference type="PANTHER" id="PTHR31299:SF0">
    <property type="entry name" value="ESTERASE, PUTATIVE (AFU_ORTHOLOGUE AFUA_1G05850)-RELATED"/>
    <property type="match status" value="1"/>
</dbReference>
<dbReference type="Pfam" id="PF05139">
    <property type="entry name" value="Erythro_esteras"/>
    <property type="match status" value="1"/>
</dbReference>
<dbReference type="InterPro" id="IPR007815">
    <property type="entry name" value="Emycin_Estase"/>
</dbReference>
<dbReference type="Proteomes" id="UP000076079">
    <property type="component" value="Chromosome"/>
</dbReference>
<keyword evidence="3" id="KW-1185">Reference proteome</keyword>